<proteinExistence type="predicted"/>
<evidence type="ECO:0000259" key="2">
    <source>
        <dbReference type="Pfam" id="PF13890"/>
    </source>
</evidence>
<evidence type="ECO:0000313" key="4">
    <source>
        <dbReference type="Proteomes" id="UP001417504"/>
    </source>
</evidence>
<dbReference type="PANTHER" id="PTHR21422:SF10">
    <property type="entry name" value="RAB3 GTPASE-ACTIVATING PROTEIN CATALYTIC SUBUNIT"/>
    <property type="match status" value="1"/>
</dbReference>
<gene>
    <name evidence="3" type="ORF">Sjap_003154</name>
</gene>
<dbReference type="Pfam" id="PF13890">
    <property type="entry name" value="Rab3-GTPase_cat"/>
    <property type="match status" value="1"/>
</dbReference>
<accession>A0AAP0KPY7</accession>
<keyword evidence="4" id="KW-1185">Reference proteome</keyword>
<dbReference type="InterPro" id="IPR045700">
    <property type="entry name" value="Rab3GAP1"/>
</dbReference>
<evidence type="ECO:0000313" key="3">
    <source>
        <dbReference type="EMBL" id="KAK9155674.1"/>
    </source>
</evidence>
<reference evidence="3 4" key="1">
    <citation type="submission" date="2024-01" db="EMBL/GenBank/DDBJ databases">
        <title>Genome assemblies of Stephania.</title>
        <authorList>
            <person name="Yang L."/>
        </authorList>
    </citation>
    <scope>NUCLEOTIDE SEQUENCE [LARGE SCALE GENOMIC DNA]</scope>
    <source>
        <strain evidence="3">QJT</strain>
        <tissue evidence="3">Leaf</tissue>
    </source>
</reference>
<dbReference type="Proteomes" id="UP001417504">
    <property type="component" value="Unassembled WGS sequence"/>
</dbReference>
<protein>
    <recommendedName>
        <fullName evidence="2">Rab3GAP catalytic subunit conserved domain-containing protein</fullName>
    </recommendedName>
</protein>
<feature type="compositionally biased region" description="Polar residues" evidence="1">
    <location>
        <begin position="726"/>
        <end position="735"/>
    </location>
</feature>
<feature type="domain" description="Rab3GAP catalytic subunit conserved" evidence="2">
    <location>
        <begin position="437"/>
        <end position="585"/>
    </location>
</feature>
<name>A0AAP0KPY7_9MAGN</name>
<sequence length="743" mass="82700">MEPSPSPSPSPSLSSSSSLVSKARTAFHSAALKAEKVLTDIKADFKPSDQNPGFISFSLELSVPISVRAIGEESQSGIAAVEGERRRGKIDFGFDDLVRFSMVSLELRFMNVVEAEIGGDVVCVQRLHGCKSPRWKPLGLGSRQEWQDRIKNVRRRKAGGERKDKPLELSSNVLALEEYLDQVKMESSSLKGYEKASHTKMGMRNASKSNSITPAAAVKQLAIAVESGKKHKSMKDFLASSRDSSPIRERGGLSFSVMKSIVLREKEEKSTTDFSDNDEILQLVQLLFDAVRHSPGRTEGAASAISSFPRDIHGAPIGSFVVRLSEIIGSIKTLRKMALFWFKVVGELRRLWYDGQPVPHVPLDDNPDLNSCLLHQEMQVINCCISRKRRHAIASESLNSILREANSNGEDLIIFPSQLSSSSLLYAQVSTGDFILRLGADCQSESLTMLETGEPIYSPITQEGPIITEDFIRETEELVLRTGSVGAGCSQLLSDMQAFKAANPGCILEDFVRWHSPPDWTETDNNVEEDKNVESSDTFDSGDVASRRGNLWRELWETAKPLPALKQTPLYDEDLAVEGILNSFEEISPVFLFRQLFVSLLGSGLAVAEDILPMNDSLIKLFYECKEFVIATCQGDSWIDNVDDLCQIKSFVYEHLLVYKTVERILVNPEDCLRIMKQSEETTGSDDEPKRRFKKLSLNFGVKDRQFLKKPGLFSKKPPKPSNSPQADESSITITDENDWTVV</sequence>
<comment type="caution">
    <text evidence="3">The sequence shown here is derived from an EMBL/GenBank/DDBJ whole genome shotgun (WGS) entry which is preliminary data.</text>
</comment>
<dbReference type="GO" id="GO:0005096">
    <property type="term" value="F:GTPase activator activity"/>
    <property type="evidence" value="ECO:0007669"/>
    <property type="project" value="InterPro"/>
</dbReference>
<evidence type="ECO:0000256" key="1">
    <source>
        <dbReference type="SAM" id="MobiDB-lite"/>
    </source>
</evidence>
<organism evidence="3 4">
    <name type="scientific">Stephania japonica</name>
    <dbReference type="NCBI Taxonomy" id="461633"/>
    <lineage>
        <taxon>Eukaryota</taxon>
        <taxon>Viridiplantae</taxon>
        <taxon>Streptophyta</taxon>
        <taxon>Embryophyta</taxon>
        <taxon>Tracheophyta</taxon>
        <taxon>Spermatophyta</taxon>
        <taxon>Magnoliopsida</taxon>
        <taxon>Ranunculales</taxon>
        <taxon>Menispermaceae</taxon>
        <taxon>Menispermoideae</taxon>
        <taxon>Cissampelideae</taxon>
        <taxon>Stephania</taxon>
    </lineage>
</organism>
<dbReference type="InterPro" id="IPR026147">
    <property type="entry name" value="Rab3GAP1_conserved"/>
</dbReference>
<dbReference type="EMBL" id="JBBNAE010000001">
    <property type="protein sequence ID" value="KAK9155674.1"/>
    <property type="molecule type" value="Genomic_DNA"/>
</dbReference>
<feature type="region of interest" description="Disordered" evidence="1">
    <location>
        <begin position="709"/>
        <end position="743"/>
    </location>
</feature>
<dbReference type="AlphaFoldDB" id="A0AAP0KPY7"/>
<dbReference type="PANTHER" id="PTHR21422">
    <property type="entry name" value="RAB3 GTPASE-ACTIVATING PROTEIN CATALYTIC SUBUNIT"/>
    <property type="match status" value="1"/>
</dbReference>
<feature type="region of interest" description="Disordered" evidence="1">
    <location>
        <begin position="519"/>
        <end position="542"/>
    </location>
</feature>